<evidence type="ECO:0000313" key="2">
    <source>
        <dbReference type="Proteomes" id="UP000234681"/>
    </source>
</evidence>
<gene>
    <name evidence="1" type="ORF">rCG_60071</name>
</gene>
<accession>A6HRP2</accession>
<reference evidence="1 2" key="1">
    <citation type="submission" date="2005-09" db="EMBL/GenBank/DDBJ databases">
        <authorList>
            <person name="Mural R.J."/>
            <person name="Li P.W."/>
            <person name="Adams M.D."/>
            <person name="Amanatides P.G."/>
            <person name="Baden-Tillson H."/>
            <person name="Barnstead M."/>
            <person name="Chin S.H."/>
            <person name="Dew I."/>
            <person name="Evans C.A."/>
            <person name="Ferriera S."/>
            <person name="Flanigan M."/>
            <person name="Fosler C."/>
            <person name="Glodek A."/>
            <person name="Gu Z."/>
            <person name="Holt R.A."/>
            <person name="Jennings D."/>
            <person name="Kraft C.L."/>
            <person name="Lu F."/>
            <person name="Nguyen T."/>
            <person name="Nusskern D.R."/>
            <person name="Pfannkoch C.M."/>
            <person name="Sitter C."/>
            <person name="Sutton G.G."/>
            <person name="Venter J.C."/>
            <person name="Wang Z."/>
            <person name="Woodage T."/>
            <person name="Zheng X.H."/>
            <person name="Zhong F."/>
        </authorList>
    </citation>
    <scope>NUCLEOTIDE SEQUENCE [LARGE SCALE GENOMIC DNA]</scope>
    <source>
        <strain>BN</strain>
        <strain evidence="2">Sprague-Dawley</strain>
    </source>
</reference>
<sequence>MTESLRIRHFWVMANQDECIPVCRSKGWDVETNKYSSCCVRHICKLQSRRNALFPDFPGQRPSCRKSYLYYC</sequence>
<dbReference type="EMBL" id="CH473950">
    <property type="protein sequence ID" value="EDM16180.1"/>
    <property type="molecule type" value="Genomic_DNA"/>
</dbReference>
<dbReference type="AlphaFoldDB" id="A6HRP2"/>
<dbReference type="Proteomes" id="UP000234681">
    <property type="component" value="Chromosome 7"/>
</dbReference>
<name>A6HRP2_RAT</name>
<evidence type="ECO:0000313" key="1">
    <source>
        <dbReference type="EMBL" id="EDM16180.1"/>
    </source>
</evidence>
<proteinExistence type="predicted"/>
<protein>
    <submittedName>
        <fullName evidence="1">RCG60071</fullName>
    </submittedName>
</protein>
<organism evidence="1 2">
    <name type="scientific">Rattus norvegicus</name>
    <name type="common">Rat</name>
    <dbReference type="NCBI Taxonomy" id="10116"/>
    <lineage>
        <taxon>Eukaryota</taxon>
        <taxon>Metazoa</taxon>
        <taxon>Chordata</taxon>
        <taxon>Craniata</taxon>
        <taxon>Vertebrata</taxon>
        <taxon>Euteleostomi</taxon>
        <taxon>Mammalia</taxon>
        <taxon>Eutheria</taxon>
        <taxon>Euarchontoglires</taxon>
        <taxon>Glires</taxon>
        <taxon>Rodentia</taxon>
        <taxon>Myomorpha</taxon>
        <taxon>Muroidea</taxon>
        <taxon>Muridae</taxon>
        <taxon>Murinae</taxon>
        <taxon>Rattus</taxon>
    </lineage>
</organism>